<gene>
    <name evidence="2" type="ORF">GGX14DRAFT_458431</name>
</gene>
<dbReference type="SUPFAM" id="SSF52047">
    <property type="entry name" value="RNI-like"/>
    <property type="match status" value="1"/>
</dbReference>
<dbReference type="CDD" id="cd09917">
    <property type="entry name" value="F-box_SF"/>
    <property type="match status" value="1"/>
</dbReference>
<dbReference type="PROSITE" id="PS50181">
    <property type="entry name" value="FBOX"/>
    <property type="match status" value="1"/>
</dbReference>
<evidence type="ECO:0000313" key="3">
    <source>
        <dbReference type="Proteomes" id="UP001219525"/>
    </source>
</evidence>
<dbReference type="Proteomes" id="UP001219525">
    <property type="component" value="Unassembled WGS sequence"/>
</dbReference>
<organism evidence="2 3">
    <name type="scientific">Mycena pura</name>
    <dbReference type="NCBI Taxonomy" id="153505"/>
    <lineage>
        <taxon>Eukaryota</taxon>
        <taxon>Fungi</taxon>
        <taxon>Dikarya</taxon>
        <taxon>Basidiomycota</taxon>
        <taxon>Agaricomycotina</taxon>
        <taxon>Agaricomycetes</taxon>
        <taxon>Agaricomycetidae</taxon>
        <taxon>Agaricales</taxon>
        <taxon>Marasmiineae</taxon>
        <taxon>Mycenaceae</taxon>
        <taxon>Mycena</taxon>
    </lineage>
</organism>
<dbReference type="Pfam" id="PF12937">
    <property type="entry name" value="F-box-like"/>
    <property type="match status" value="1"/>
</dbReference>
<dbReference type="Gene3D" id="1.20.1280.50">
    <property type="match status" value="1"/>
</dbReference>
<dbReference type="Gene3D" id="3.80.10.10">
    <property type="entry name" value="Ribonuclease Inhibitor"/>
    <property type="match status" value="1"/>
</dbReference>
<dbReference type="EMBL" id="JARJCW010000042">
    <property type="protein sequence ID" value="KAJ7205772.1"/>
    <property type="molecule type" value="Genomic_DNA"/>
</dbReference>
<keyword evidence="3" id="KW-1185">Reference proteome</keyword>
<accession>A0AAD6V8F1</accession>
<feature type="domain" description="F-box" evidence="1">
    <location>
        <begin position="1"/>
        <end position="43"/>
    </location>
</feature>
<dbReference type="InterPro" id="IPR036047">
    <property type="entry name" value="F-box-like_dom_sf"/>
</dbReference>
<comment type="caution">
    <text evidence="2">The sequence shown here is derived from an EMBL/GenBank/DDBJ whole genome shotgun (WGS) entry which is preliminary data.</text>
</comment>
<protein>
    <recommendedName>
        <fullName evidence="1">F-box domain-containing protein</fullName>
    </recommendedName>
</protein>
<evidence type="ECO:0000313" key="2">
    <source>
        <dbReference type="EMBL" id="KAJ7205772.1"/>
    </source>
</evidence>
<dbReference type="InterPro" id="IPR001810">
    <property type="entry name" value="F-box_dom"/>
</dbReference>
<reference evidence="2" key="1">
    <citation type="submission" date="2023-03" db="EMBL/GenBank/DDBJ databases">
        <title>Massive genome expansion in bonnet fungi (Mycena s.s.) driven by repeated elements and novel gene families across ecological guilds.</title>
        <authorList>
            <consortium name="Lawrence Berkeley National Laboratory"/>
            <person name="Harder C.B."/>
            <person name="Miyauchi S."/>
            <person name="Viragh M."/>
            <person name="Kuo A."/>
            <person name="Thoen E."/>
            <person name="Andreopoulos B."/>
            <person name="Lu D."/>
            <person name="Skrede I."/>
            <person name="Drula E."/>
            <person name="Henrissat B."/>
            <person name="Morin E."/>
            <person name="Kohler A."/>
            <person name="Barry K."/>
            <person name="LaButti K."/>
            <person name="Morin E."/>
            <person name="Salamov A."/>
            <person name="Lipzen A."/>
            <person name="Mereny Z."/>
            <person name="Hegedus B."/>
            <person name="Baldrian P."/>
            <person name="Stursova M."/>
            <person name="Weitz H."/>
            <person name="Taylor A."/>
            <person name="Grigoriev I.V."/>
            <person name="Nagy L.G."/>
            <person name="Martin F."/>
            <person name="Kauserud H."/>
        </authorList>
    </citation>
    <scope>NUCLEOTIDE SEQUENCE</scope>
    <source>
        <strain evidence="2">9144</strain>
    </source>
</reference>
<proteinExistence type="predicted"/>
<sequence>MDTVPNELWLEIFEHLPRKSLSQASLTAHSFWRLARPFLFRHFHFHPYAYYDGSFYLPSPERMARAKERLHFWLSDEIAPFVHECRISSWSERHCQDSTDSPNILLDILLLQLPRFTNLWHLTANCATFTGAAMSTLRGMSTLRHLEIERCWVDAEESLESFSPALTLFSFSGRYRCPLTPWIPFLRPDSDHLRELRLLCELRDWNEHLEAIPVYPHVRRLQLNWSNTGTNDCLAVLSRFPNIRVAGILDFVGHDRRFNSLASITFPFLKVLTVSCNCLPVILPRAPLGKLTVGDGTAKELISRLEELDKSATVAIYSLRLDSIPLDPDGEGLKKILQYFPHLVRLRVEANFSNHDTATMLLTVFPWVSFSQSTLESVSISLSAVQSQKSVAVRRALMEKCPGVTSLRLEGADFELRWRMHGDGIVEEDYVPVQNEDDNLSPEAEELLSCLRKDFNIWWNAGDNASNLRGPSTVM</sequence>
<dbReference type="AlphaFoldDB" id="A0AAD6V8F1"/>
<dbReference type="SUPFAM" id="SSF81383">
    <property type="entry name" value="F-box domain"/>
    <property type="match status" value="1"/>
</dbReference>
<dbReference type="InterPro" id="IPR032675">
    <property type="entry name" value="LRR_dom_sf"/>
</dbReference>
<evidence type="ECO:0000259" key="1">
    <source>
        <dbReference type="PROSITE" id="PS50181"/>
    </source>
</evidence>
<name>A0AAD6V8F1_9AGAR</name>